<gene>
    <name evidence="3" type="ORF">NDK47_13385</name>
</gene>
<dbReference type="InterPro" id="IPR036111">
    <property type="entry name" value="Mal/L-sulfo/L-lacto_DH-like_sf"/>
</dbReference>
<name>A0ABY4WQQ5_9BACL</name>
<dbReference type="InterPro" id="IPR003767">
    <property type="entry name" value="Malate/L-lactate_DH-like"/>
</dbReference>
<sequence length="345" mass="37239">MRLERLATEMLIRAGVSPRHAETVARSLVHADLRAIHSHGMARLAVYLKRVEQGLIDLDQEPSIHKQAGATAIVNGKNHLGAVVGEAALQTALELAEQYGIGVVGVAASNHFGACSYYAEQAVEKGYILILMSNAPKSMAPTGGVRPFFGSNPIAAGIPTGVEPPFLLDMATAVAARGKIALAAQKGEAIPQGWAIDERGRDTTDPVQALRGALLPIAGAKGYGLSMLVDILCGLLTGAGYGPDVHSLYENDFFPQNVGHLFLTLRIENFMPLALFQQQMDTYIRQIKAEPKMEGQDEILIPGEKEWRTAAERRTNGIPLPDEIALELETICAKYQLTLEEARIQ</sequence>
<dbReference type="Gene3D" id="3.30.1370.60">
    <property type="entry name" value="Hypothetical oxidoreductase yiak, domain 2"/>
    <property type="match status" value="1"/>
</dbReference>
<dbReference type="PANTHER" id="PTHR11091:SF0">
    <property type="entry name" value="MALATE DEHYDROGENASE"/>
    <property type="match status" value="1"/>
</dbReference>
<accession>A0ABY4WQQ5</accession>
<dbReference type="InterPro" id="IPR043143">
    <property type="entry name" value="Mal/L-sulf/L-lact_DH-like_NADP"/>
</dbReference>
<dbReference type="SUPFAM" id="SSF89733">
    <property type="entry name" value="L-sulfolactate dehydrogenase-like"/>
    <property type="match status" value="1"/>
</dbReference>
<dbReference type="Gene3D" id="1.10.1530.10">
    <property type="match status" value="1"/>
</dbReference>
<evidence type="ECO:0000256" key="2">
    <source>
        <dbReference type="ARBA" id="ARBA00023002"/>
    </source>
</evidence>
<reference evidence="3" key="1">
    <citation type="submission" date="2022-06" db="EMBL/GenBank/DDBJ databases">
        <title>Genome sequencing of Brevibacillus sp. BB3-R1.</title>
        <authorList>
            <person name="Heo J."/>
            <person name="Lee D."/>
            <person name="Won M."/>
            <person name="Han B.-H."/>
            <person name="Hong S.-B."/>
            <person name="Kwon S.-W."/>
        </authorList>
    </citation>
    <scope>NUCLEOTIDE SEQUENCE</scope>
    <source>
        <strain evidence="3">BB3-R1</strain>
    </source>
</reference>
<evidence type="ECO:0000313" key="4">
    <source>
        <dbReference type="Proteomes" id="UP001056500"/>
    </source>
</evidence>
<evidence type="ECO:0000256" key="1">
    <source>
        <dbReference type="ARBA" id="ARBA00006056"/>
    </source>
</evidence>
<proteinExistence type="inferred from homology"/>
<dbReference type="Proteomes" id="UP001056500">
    <property type="component" value="Chromosome"/>
</dbReference>
<organism evidence="3 4">
    <name type="scientific">Brevibacillus ruminantium</name>
    <dbReference type="NCBI Taxonomy" id="2950604"/>
    <lineage>
        <taxon>Bacteria</taxon>
        <taxon>Bacillati</taxon>
        <taxon>Bacillota</taxon>
        <taxon>Bacilli</taxon>
        <taxon>Bacillales</taxon>
        <taxon>Paenibacillaceae</taxon>
        <taxon>Brevibacillus</taxon>
    </lineage>
</organism>
<protein>
    <submittedName>
        <fullName evidence="3">Ldh family oxidoreductase</fullName>
    </submittedName>
</protein>
<comment type="similarity">
    <text evidence="1">Belongs to the LDH2/MDH2 oxidoreductase family.</text>
</comment>
<dbReference type="EMBL" id="CP098755">
    <property type="protein sequence ID" value="USG68417.1"/>
    <property type="molecule type" value="Genomic_DNA"/>
</dbReference>
<keyword evidence="4" id="KW-1185">Reference proteome</keyword>
<dbReference type="InterPro" id="IPR043144">
    <property type="entry name" value="Mal/L-sulf/L-lact_DH-like_ah"/>
</dbReference>
<evidence type="ECO:0000313" key="3">
    <source>
        <dbReference type="EMBL" id="USG68417.1"/>
    </source>
</evidence>
<dbReference type="PANTHER" id="PTHR11091">
    <property type="entry name" value="OXIDOREDUCTASE-RELATED"/>
    <property type="match status" value="1"/>
</dbReference>
<dbReference type="Pfam" id="PF02615">
    <property type="entry name" value="Ldh_2"/>
    <property type="match status" value="1"/>
</dbReference>
<keyword evidence="2" id="KW-0560">Oxidoreductase</keyword>